<dbReference type="AlphaFoldDB" id="A0A9W9ZLP6"/>
<protein>
    <submittedName>
        <fullName evidence="2">Uncharacterized protein</fullName>
    </submittedName>
</protein>
<dbReference type="Proteomes" id="UP001163046">
    <property type="component" value="Unassembled WGS sequence"/>
</dbReference>
<dbReference type="EMBL" id="MU825891">
    <property type="protein sequence ID" value="KAJ7384033.1"/>
    <property type="molecule type" value="Genomic_DNA"/>
</dbReference>
<keyword evidence="3" id="KW-1185">Reference proteome</keyword>
<feature type="region of interest" description="Disordered" evidence="1">
    <location>
        <begin position="1"/>
        <end position="26"/>
    </location>
</feature>
<evidence type="ECO:0000313" key="2">
    <source>
        <dbReference type="EMBL" id="KAJ7384033.1"/>
    </source>
</evidence>
<evidence type="ECO:0000256" key="1">
    <source>
        <dbReference type="SAM" id="MobiDB-lite"/>
    </source>
</evidence>
<proteinExistence type="predicted"/>
<organism evidence="2 3">
    <name type="scientific">Desmophyllum pertusum</name>
    <dbReference type="NCBI Taxonomy" id="174260"/>
    <lineage>
        <taxon>Eukaryota</taxon>
        <taxon>Metazoa</taxon>
        <taxon>Cnidaria</taxon>
        <taxon>Anthozoa</taxon>
        <taxon>Hexacorallia</taxon>
        <taxon>Scleractinia</taxon>
        <taxon>Caryophylliina</taxon>
        <taxon>Caryophylliidae</taxon>
        <taxon>Desmophyllum</taxon>
    </lineage>
</organism>
<accession>A0A9W9ZLP6</accession>
<comment type="caution">
    <text evidence="2">The sequence shown here is derived from an EMBL/GenBank/DDBJ whole genome shotgun (WGS) entry which is preliminary data.</text>
</comment>
<name>A0A9W9ZLP6_9CNID</name>
<reference evidence="2" key="1">
    <citation type="submission" date="2023-01" db="EMBL/GenBank/DDBJ databases">
        <title>Genome assembly of the deep-sea coral Lophelia pertusa.</title>
        <authorList>
            <person name="Herrera S."/>
            <person name="Cordes E."/>
        </authorList>
    </citation>
    <scope>NUCLEOTIDE SEQUENCE</scope>
    <source>
        <strain evidence="2">USNM1676648</strain>
        <tissue evidence="2">Polyp</tissue>
    </source>
</reference>
<evidence type="ECO:0000313" key="3">
    <source>
        <dbReference type="Proteomes" id="UP001163046"/>
    </source>
</evidence>
<gene>
    <name evidence="2" type="ORF">OS493_024047</name>
</gene>
<sequence length="199" mass="23564">MFKAKTPVSVKREIKQEPNNPTIEANLPPKEYIDQVYETHVTKKKNKRPIPGSLNWYPSPLKATKRRKLKNSTKGKLLRVLNKATGWEDWEPQELFEYRRQVDDAIKNTLYYMDWRVVHTDWKESLLNNGHLIPVLSDHDIEWTKAVMEDKVMLNDILSFETVNFLFKYELYGLFHEDLNTLFDIERPGLWSVGIDEVD</sequence>